<comment type="catalytic activity">
    <reaction evidence="8">
        <text>N(6)-[(R)-dihydrolipoyl]-L-lysyl-[protein] + acetyl-CoA = N(6)-[(R)-S(8)-acetyldihydrolipoyl]-L-lysyl-[protein] + CoA</text>
        <dbReference type="Rhea" id="RHEA:17017"/>
        <dbReference type="Rhea" id="RHEA-COMP:10475"/>
        <dbReference type="Rhea" id="RHEA-COMP:10478"/>
        <dbReference type="ChEBI" id="CHEBI:57287"/>
        <dbReference type="ChEBI" id="CHEBI:57288"/>
        <dbReference type="ChEBI" id="CHEBI:83100"/>
        <dbReference type="ChEBI" id="CHEBI:83111"/>
        <dbReference type="EC" id="2.3.1.12"/>
    </reaction>
</comment>
<evidence type="ECO:0000313" key="14">
    <source>
        <dbReference type="Proteomes" id="UP000193136"/>
    </source>
</evidence>
<dbReference type="RefSeq" id="WP_085009832.1">
    <property type="nucleotide sequence ID" value="NZ_NAAD01000005.1"/>
</dbReference>
<dbReference type="Pfam" id="PF00198">
    <property type="entry name" value="2-oxoacid_dh"/>
    <property type="match status" value="1"/>
</dbReference>
<dbReference type="Pfam" id="PF02817">
    <property type="entry name" value="E3_binding"/>
    <property type="match status" value="1"/>
</dbReference>
<dbReference type="Gene3D" id="4.10.320.10">
    <property type="entry name" value="E3-binding domain"/>
    <property type="match status" value="1"/>
</dbReference>
<evidence type="ECO:0000259" key="11">
    <source>
        <dbReference type="PROSITE" id="PS50968"/>
    </source>
</evidence>
<keyword evidence="6 9" id="KW-0012">Acyltransferase</keyword>
<reference evidence="13 14" key="1">
    <citation type="submission" date="2017-03" db="EMBL/GenBank/DDBJ databases">
        <title>Genome sequence of Geothermobacter sp. EPR-M, Deep-Sea Iron Reducer.</title>
        <authorList>
            <person name="Tully B."/>
            <person name="Savalia P."/>
            <person name="Abuyen K."/>
            <person name="Baughan C."/>
            <person name="Romero E."/>
            <person name="Ronkowski C."/>
            <person name="Torres B."/>
            <person name="Tremblay J."/>
            <person name="Trujillo A."/>
            <person name="Tyler M."/>
            <person name="Perez-Rodriguez I."/>
            <person name="Amend J."/>
        </authorList>
    </citation>
    <scope>NUCLEOTIDE SEQUENCE [LARGE SCALE GENOMIC DNA]</scope>
    <source>
        <strain evidence="13 14">EPR-M</strain>
    </source>
</reference>
<evidence type="ECO:0000256" key="1">
    <source>
        <dbReference type="ARBA" id="ARBA00001938"/>
    </source>
</evidence>
<dbReference type="InterPro" id="IPR004167">
    <property type="entry name" value="PSBD"/>
</dbReference>
<dbReference type="InterPro" id="IPR011053">
    <property type="entry name" value="Single_hybrid_motif"/>
</dbReference>
<keyword evidence="5 9" id="KW-0450">Lipoyl</keyword>
<protein>
    <recommendedName>
        <fullName evidence="9">Dihydrolipoamide acetyltransferase component of pyruvate dehydrogenase complex</fullName>
        <ecNumber evidence="9">2.3.1.-</ecNumber>
    </recommendedName>
</protein>
<feature type="region of interest" description="Disordered" evidence="10">
    <location>
        <begin position="182"/>
        <end position="206"/>
    </location>
</feature>
<gene>
    <name evidence="13" type="ORF">B5V00_05835</name>
</gene>
<dbReference type="FunFam" id="3.30.559.10:FF:000004">
    <property type="entry name" value="Acetyltransferase component of pyruvate dehydrogenase complex"/>
    <property type="match status" value="1"/>
</dbReference>
<dbReference type="Gene3D" id="3.30.559.10">
    <property type="entry name" value="Chloramphenicol acetyltransferase-like domain"/>
    <property type="match status" value="1"/>
</dbReference>
<comment type="caution">
    <text evidence="13">The sequence shown here is derived from an EMBL/GenBank/DDBJ whole genome shotgun (WGS) entry which is preliminary data.</text>
</comment>
<feature type="domain" description="Peripheral subunit-binding (PSBD)" evidence="12">
    <location>
        <begin position="135"/>
        <end position="172"/>
    </location>
</feature>
<dbReference type="GO" id="GO:0031405">
    <property type="term" value="F:lipoic acid binding"/>
    <property type="evidence" value="ECO:0007669"/>
    <property type="project" value="TreeGrafter"/>
</dbReference>
<evidence type="ECO:0000256" key="3">
    <source>
        <dbReference type="ARBA" id="ARBA00011484"/>
    </source>
</evidence>
<dbReference type="EMBL" id="NAAD01000005">
    <property type="protein sequence ID" value="ORJ61558.1"/>
    <property type="molecule type" value="Genomic_DNA"/>
</dbReference>
<evidence type="ECO:0000259" key="12">
    <source>
        <dbReference type="PROSITE" id="PS51826"/>
    </source>
</evidence>
<dbReference type="InterPro" id="IPR000089">
    <property type="entry name" value="Biotin_lipoyl"/>
</dbReference>
<comment type="similarity">
    <text evidence="2 9">Belongs to the 2-oxoacid dehydrogenase family.</text>
</comment>
<dbReference type="AlphaFoldDB" id="A0A1X0Y8T2"/>
<feature type="domain" description="Lipoyl-binding" evidence="11">
    <location>
        <begin position="2"/>
        <end position="77"/>
    </location>
</feature>
<evidence type="ECO:0000256" key="2">
    <source>
        <dbReference type="ARBA" id="ARBA00007317"/>
    </source>
</evidence>
<dbReference type="InterPro" id="IPR050743">
    <property type="entry name" value="2-oxoacid_DH_E2_comp"/>
</dbReference>
<dbReference type="PROSITE" id="PS51826">
    <property type="entry name" value="PSBD"/>
    <property type="match status" value="1"/>
</dbReference>
<dbReference type="Proteomes" id="UP000193136">
    <property type="component" value="Unassembled WGS sequence"/>
</dbReference>
<dbReference type="GO" id="GO:0005737">
    <property type="term" value="C:cytoplasm"/>
    <property type="evidence" value="ECO:0007669"/>
    <property type="project" value="TreeGrafter"/>
</dbReference>
<dbReference type="CDD" id="cd06849">
    <property type="entry name" value="lipoyl_domain"/>
    <property type="match status" value="1"/>
</dbReference>
<dbReference type="Pfam" id="PF00364">
    <property type="entry name" value="Biotin_lipoyl"/>
    <property type="match status" value="1"/>
</dbReference>
<dbReference type="PROSITE" id="PS00189">
    <property type="entry name" value="LIPOYL"/>
    <property type="match status" value="1"/>
</dbReference>
<evidence type="ECO:0000313" key="13">
    <source>
        <dbReference type="EMBL" id="ORJ61558.1"/>
    </source>
</evidence>
<organism evidence="13 14">
    <name type="scientific">Geothermobacter hydrogeniphilus</name>
    <dbReference type="NCBI Taxonomy" id="1969733"/>
    <lineage>
        <taxon>Bacteria</taxon>
        <taxon>Pseudomonadati</taxon>
        <taxon>Thermodesulfobacteriota</taxon>
        <taxon>Desulfuromonadia</taxon>
        <taxon>Desulfuromonadales</taxon>
        <taxon>Geothermobacteraceae</taxon>
        <taxon>Geothermobacter</taxon>
    </lineage>
</organism>
<comment type="subunit">
    <text evidence="3">Forms a 24-polypeptide structural core with octahedral symmetry.</text>
</comment>
<feature type="compositionally biased region" description="Basic and acidic residues" evidence="10">
    <location>
        <begin position="90"/>
        <end position="102"/>
    </location>
</feature>
<dbReference type="SUPFAM" id="SSF52777">
    <property type="entry name" value="CoA-dependent acyltransferases"/>
    <property type="match status" value="1"/>
</dbReference>
<dbReference type="GO" id="GO:0006086">
    <property type="term" value="P:pyruvate decarboxylation to acetyl-CoA"/>
    <property type="evidence" value="ECO:0007669"/>
    <property type="project" value="TreeGrafter"/>
</dbReference>
<evidence type="ECO:0000256" key="10">
    <source>
        <dbReference type="SAM" id="MobiDB-lite"/>
    </source>
</evidence>
<accession>A0A1X0Y8T2</accession>
<comment type="function">
    <text evidence="7">The pyruvate dehydrogenase complex catalyzes the overall conversion of pyruvate to acetyl-CoA and CO(2). It contains multiple copies of three enzymatic components: pyruvate dehydrogenase (E1), dihydrolipoamide acetyltransferase (E2) and lipoamide dehydrogenase (E3).</text>
</comment>
<dbReference type="PROSITE" id="PS50968">
    <property type="entry name" value="BIOTINYL_LIPOYL"/>
    <property type="match status" value="1"/>
</dbReference>
<feature type="compositionally biased region" description="Basic and acidic residues" evidence="10">
    <location>
        <begin position="120"/>
        <end position="133"/>
    </location>
</feature>
<dbReference type="InterPro" id="IPR001078">
    <property type="entry name" value="2-oxoacid_DH_actylTfrase"/>
</dbReference>
<keyword evidence="4 9" id="KW-0808">Transferase</keyword>
<dbReference type="EC" id="2.3.1.-" evidence="9"/>
<name>A0A1X0Y8T2_9BACT</name>
<dbReference type="OrthoDB" id="9805770at2"/>
<evidence type="ECO:0000256" key="7">
    <source>
        <dbReference type="ARBA" id="ARBA00025211"/>
    </source>
</evidence>
<sequence>MKQDIKLPEVSEGVRAGTVTSLNVAVGDRVEDDQTLLELETDKAVVAIPSPMAGTIRDILIAEGDTVEIGATVMVLETADPKAVPVSDESSPKPVEKERTEPTEDEPPAAEPAPAATSRPEIDLAAVRRDDRVAPASPTIRRMARELGVDIYQVQGSGPGGRISADDIRDYVKTTMQRVTGGGIPPSEFPGLHAQRPLPDFSRFGTSTREPLSRIRELTADAMSYAWSTIPMVTQYDQAVVGPVEEFRQARNSATGPDGRLTMTAILIKVCAAALRVFPHLNSALDLAGRELLLHDFINIGVAVDTPDGLLVPVLRNVDRKGIEAIAGELNDLADRTRRRRIRPEELEGGTFTISNLGGIGGTAFTPIVYPPQVAILGVSRAEMQPTWNGTGFEPQLVLPLSLSYDHRVIDGAAGARFLRWVCEALEQPLNLVMKN</sequence>
<proteinExistence type="inferred from homology"/>
<evidence type="ECO:0000256" key="4">
    <source>
        <dbReference type="ARBA" id="ARBA00022679"/>
    </source>
</evidence>
<dbReference type="SUPFAM" id="SSF47005">
    <property type="entry name" value="Peripheral subunit-binding domain of 2-oxo acid dehydrogenase complex"/>
    <property type="match status" value="1"/>
</dbReference>
<feature type="region of interest" description="Disordered" evidence="10">
    <location>
        <begin position="82"/>
        <end position="139"/>
    </location>
</feature>
<dbReference type="PANTHER" id="PTHR43178:SF2">
    <property type="entry name" value="DIHYDROLIPOYLLYSINE-RESIDUE ACETYLTRANSFERASE COMPONENT OF PYRUVATE DEHYDROGENASE COMPLEX"/>
    <property type="match status" value="1"/>
</dbReference>
<evidence type="ECO:0000256" key="9">
    <source>
        <dbReference type="RuleBase" id="RU003423"/>
    </source>
</evidence>
<dbReference type="InterPro" id="IPR036625">
    <property type="entry name" value="E3-bd_dom_sf"/>
</dbReference>
<keyword evidence="14" id="KW-1185">Reference proteome</keyword>
<dbReference type="InterPro" id="IPR023213">
    <property type="entry name" value="CAT-like_dom_sf"/>
</dbReference>
<evidence type="ECO:0000256" key="5">
    <source>
        <dbReference type="ARBA" id="ARBA00022823"/>
    </source>
</evidence>
<dbReference type="PANTHER" id="PTHR43178">
    <property type="entry name" value="DIHYDROLIPOAMIDE ACETYLTRANSFERASE COMPONENT OF PYRUVATE DEHYDROGENASE COMPLEX"/>
    <property type="match status" value="1"/>
</dbReference>
<dbReference type="SUPFAM" id="SSF51230">
    <property type="entry name" value="Single hybrid motif"/>
    <property type="match status" value="1"/>
</dbReference>
<dbReference type="Gene3D" id="2.40.50.100">
    <property type="match status" value="1"/>
</dbReference>
<comment type="cofactor">
    <cofactor evidence="1 9">
        <name>(R)-lipoate</name>
        <dbReference type="ChEBI" id="CHEBI:83088"/>
    </cofactor>
</comment>
<evidence type="ECO:0000256" key="8">
    <source>
        <dbReference type="ARBA" id="ARBA00048370"/>
    </source>
</evidence>
<dbReference type="InterPro" id="IPR003016">
    <property type="entry name" value="2-oxoA_DH_lipoyl-BS"/>
</dbReference>
<dbReference type="STRING" id="1969733.B5V00_05835"/>
<evidence type="ECO:0000256" key="6">
    <source>
        <dbReference type="ARBA" id="ARBA00023315"/>
    </source>
</evidence>
<dbReference type="GO" id="GO:0004742">
    <property type="term" value="F:dihydrolipoyllysine-residue acetyltransferase activity"/>
    <property type="evidence" value="ECO:0007669"/>
    <property type="project" value="UniProtKB-EC"/>
</dbReference>